<dbReference type="RefSeq" id="WP_094816200.1">
    <property type="nucleotide sequence ID" value="NZ_PTRA01000001.1"/>
</dbReference>
<organism evidence="1 2">
    <name type="scientific">Siphonobacter curvatus</name>
    <dbReference type="NCBI Taxonomy" id="2094562"/>
    <lineage>
        <taxon>Bacteria</taxon>
        <taxon>Pseudomonadati</taxon>
        <taxon>Bacteroidota</taxon>
        <taxon>Cytophagia</taxon>
        <taxon>Cytophagales</taxon>
        <taxon>Cytophagaceae</taxon>
        <taxon>Siphonobacter</taxon>
    </lineage>
</organism>
<accession>A0A2S7IKQ0</accession>
<dbReference type="AlphaFoldDB" id="A0A2S7IKQ0"/>
<dbReference type="EMBL" id="PTRA01000001">
    <property type="protein sequence ID" value="PQA58140.1"/>
    <property type="molecule type" value="Genomic_DNA"/>
</dbReference>
<evidence type="ECO:0000313" key="1">
    <source>
        <dbReference type="EMBL" id="PQA58140.1"/>
    </source>
</evidence>
<dbReference type="OrthoDB" id="962742at2"/>
<sequence length="76" mass="8869">MQKILVRTKEDYLRHILATSLQHEEESPGCSVPEWLPIPKPEHYPCIAITSDPVREGTALFFEVELIYFTDFLHQN</sequence>
<gene>
    <name evidence="1" type="ORF">C5O19_00170</name>
</gene>
<reference evidence="2" key="1">
    <citation type="submission" date="2018-02" db="EMBL/GenBank/DDBJ databases">
        <title>Genome sequencing of Solimonas sp. HR-BB.</title>
        <authorList>
            <person name="Lee Y."/>
            <person name="Jeon C.O."/>
        </authorList>
    </citation>
    <scope>NUCLEOTIDE SEQUENCE [LARGE SCALE GENOMIC DNA]</scope>
    <source>
        <strain evidence="2">HR-U</strain>
    </source>
</reference>
<comment type="caution">
    <text evidence="1">The sequence shown here is derived from an EMBL/GenBank/DDBJ whole genome shotgun (WGS) entry which is preliminary data.</text>
</comment>
<dbReference type="Proteomes" id="UP000239590">
    <property type="component" value="Unassembled WGS sequence"/>
</dbReference>
<protein>
    <submittedName>
        <fullName evidence="1">Uncharacterized protein</fullName>
    </submittedName>
</protein>
<proteinExistence type="predicted"/>
<keyword evidence="2" id="KW-1185">Reference proteome</keyword>
<name>A0A2S7IKQ0_9BACT</name>
<evidence type="ECO:0000313" key="2">
    <source>
        <dbReference type="Proteomes" id="UP000239590"/>
    </source>
</evidence>